<feature type="compositionally biased region" description="Basic residues" evidence="1">
    <location>
        <begin position="18"/>
        <end position="35"/>
    </location>
</feature>
<reference evidence="3" key="2">
    <citation type="submission" date="2020-10" db="UniProtKB">
        <authorList>
            <consortium name="WormBaseParasite"/>
        </authorList>
    </citation>
    <scope>IDENTIFICATION</scope>
</reference>
<proteinExistence type="predicted"/>
<evidence type="ECO:0000313" key="2">
    <source>
        <dbReference type="Proteomes" id="UP000492821"/>
    </source>
</evidence>
<evidence type="ECO:0000313" key="3">
    <source>
        <dbReference type="WBParaSite" id="Pan_g17285.t1"/>
    </source>
</evidence>
<dbReference type="WBParaSite" id="Pan_g17285.t1">
    <property type="protein sequence ID" value="Pan_g17285.t1"/>
    <property type="gene ID" value="Pan_g17285"/>
</dbReference>
<reference evidence="2" key="1">
    <citation type="journal article" date="2013" name="Genetics">
        <title>The draft genome and transcriptome of Panagrellus redivivus are shaped by the harsh demands of a free-living lifestyle.</title>
        <authorList>
            <person name="Srinivasan J."/>
            <person name="Dillman A.R."/>
            <person name="Macchietto M.G."/>
            <person name="Heikkinen L."/>
            <person name="Lakso M."/>
            <person name="Fracchia K.M."/>
            <person name="Antoshechkin I."/>
            <person name="Mortazavi A."/>
            <person name="Wong G."/>
            <person name="Sternberg P.W."/>
        </authorList>
    </citation>
    <scope>NUCLEOTIDE SEQUENCE [LARGE SCALE GENOMIC DNA]</scope>
    <source>
        <strain evidence="2">MT8872</strain>
    </source>
</reference>
<feature type="region of interest" description="Disordered" evidence="1">
    <location>
        <begin position="18"/>
        <end position="49"/>
    </location>
</feature>
<organism evidence="2 3">
    <name type="scientific">Panagrellus redivivus</name>
    <name type="common">Microworm</name>
    <dbReference type="NCBI Taxonomy" id="6233"/>
    <lineage>
        <taxon>Eukaryota</taxon>
        <taxon>Metazoa</taxon>
        <taxon>Ecdysozoa</taxon>
        <taxon>Nematoda</taxon>
        <taxon>Chromadorea</taxon>
        <taxon>Rhabditida</taxon>
        <taxon>Tylenchina</taxon>
        <taxon>Panagrolaimomorpha</taxon>
        <taxon>Panagrolaimoidea</taxon>
        <taxon>Panagrolaimidae</taxon>
        <taxon>Panagrellus</taxon>
    </lineage>
</organism>
<name>A0A7E4V6R9_PANRE</name>
<evidence type="ECO:0000256" key="1">
    <source>
        <dbReference type="SAM" id="MobiDB-lite"/>
    </source>
</evidence>
<sequence>MARTVRLSRRKINRARRQRALNHILPRRTRPNPRNKKPEPAIGPAVKERPFPSYVSITLGPPGQQNQQLQHDTIIMTKGTKASLQYGPLATDPPFPKLCLYPGIEPKWMRRVFIDDIEDYACWRLDEFDDDLERDYQHAAGYN</sequence>
<protein>
    <submittedName>
        <fullName evidence="3">Uncharacterized protein</fullName>
    </submittedName>
</protein>
<keyword evidence="2" id="KW-1185">Reference proteome</keyword>
<accession>A0A7E4V6R9</accession>
<dbReference type="Proteomes" id="UP000492821">
    <property type="component" value="Unassembled WGS sequence"/>
</dbReference>
<dbReference type="AlphaFoldDB" id="A0A7E4V6R9"/>